<gene>
    <name evidence="1" type="ORF">QLX08_010121</name>
</gene>
<keyword evidence="2" id="KW-1185">Reference proteome</keyword>
<proteinExistence type="predicted"/>
<protein>
    <submittedName>
        <fullName evidence="1">Uncharacterized protein</fullName>
    </submittedName>
</protein>
<dbReference type="Proteomes" id="UP001432146">
    <property type="component" value="Unassembled WGS sequence"/>
</dbReference>
<accession>A0AAW0ZDA8</accession>
<dbReference type="EMBL" id="JAWNGG020000249">
    <property type="protein sequence ID" value="KAK9295614.1"/>
    <property type="molecule type" value="Genomic_DNA"/>
</dbReference>
<sequence>MTQRSWRSMLRRTIRTRGSERGVSSIFSSTGVARFRQSRQEGRVKKKRMRGRSGSIIGLVGRDNGHPSVVGSTISTVQITQVLF</sequence>
<evidence type="ECO:0000313" key="2">
    <source>
        <dbReference type="Proteomes" id="UP001432146"/>
    </source>
</evidence>
<comment type="caution">
    <text evidence="1">The sequence shown here is derived from an EMBL/GenBank/DDBJ whole genome shotgun (WGS) entry which is preliminary data.</text>
</comment>
<evidence type="ECO:0000313" key="1">
    <source>
        <dbReference type="EMBL" id="KAK9295614.1"/>
    </source>
</evidence>
<dbReference type="AlphaFoldDB" id="A0AAW0ZDA8"/>
<name>A0AAW0ZDA8_9HYME</name>
<reference evidence="1 2" key="1">
    <citation type="submission" date="2024-05" db="EMBL/GenBank/DDBJ databases">
        <title>The nuclear and mitochondrial genome assemblies of Tetragonisca angustula (Apidae: Meliponini), a tiny yet remarkable pollinator in the Neotropics.</title>
        <authorList>
            <person name="Ferrari R."/>
            <person name="Ricardo P.C."/>
            <person name="Dias F.C."/>
            <person name="Araujo N.S."/>
            <person name="Soares D.O."/>
            <person name="Zhou Q.-S."/>
            <person name="Zhu C.-D."/>
            <person name="Coutinho L."/>
            <person name="Airas M.C."/>
            <person name="Batista T.M."/>
        </authorList>
    </citation>
    <scope>NUCLEOTIDE SEQUENCE [LARGE SCALE GENOMIC DNA]</scope>
    <source>
        <strain evidence="1">ASF017062</strain>
        <tissue evidence="1">Abdomen</tissue>
    </source>
</reference>
<organism evidence="1 2">
    <name type="scientific">Tetragonisca angustula</name>
    <dbReference type="NCBI Taxonomy" id="166442"/>
    <lineage>
        <taxon>Eukaryota</taxon>
        <taxon>Metazoa</taxon>
        <taxon>Ecdysozoa</taxon>
        <taxon>Arthropoda</taxon>
        <taxon>Hexapoda</taxon>
        <taxon>Insecta</taxon>
        <taxon>Pterygota</taxon>
        <taxon>Neoptera</taxon>
        <taxon>Endopterygota</taxon>
        <taxon>Hymenoptera</taxon>
        <taxon>Apocrita</taxon>
        <taxon>Aculeata</taxon>
        <taxon>Apoidea</taxon>
        <taxon>Anthophila</taxon>
        <taxon>Apidae</taxon>
        <taxon>Tetragonisca</taxon>
    </lineage>
</organism>